<sequence>TDGMNPKLCPDTLYRKAIKGCENRNSIILLLHCTDMQKNTCKALPEIIKYYKSKGYEFRVITEDTPELFFHMKGKAFK</sequence>
<evidence type="ECO:0000313" key="1">
    <source>
        <dbReference type="EMBL" id="ETJ25521.1"/>
    </source>
</evidence>
<name>W1X5R7_9ZZZZ</name>
<feature type="non-terminal residue" evidence="1">
    <location>
        <position position="1"/>
    </location>
</feature>
<dbReference type="SUPFAM" id="SSF88713">
    <property type="entry name" value="Glycoside hydrolase/deacetylase"/>
    <property type="match status" value="1"/>
</dbReference>
<proteinExistence type="predicted"/>
<dbReference type="AlphaFoldDB" id="W1X5R7"/>
<accession>W1X5R7</accession>
<dbReference type="EMBL" id="AZMM01017776">
    <property type="protein sequence ID" value="ETJ25521.1"/>
    <property type="molecule type" value="Genomic_DNA"/>
</dbReference>
<dbReference type="Gene3D" id="3.20.20.370">
    <property type="entry name" value="Glycoside hydrolase/deacetylase"/>
    <property type="match status" value="1"/>
</dbReference>
<protein>
    <submittedName>
        <fullName evidence="1">Polysaccharide deacetylase</fullName>
    </submittedName>
</protein>
<gene>
    <name evidence="1" type="ORF">Q604_UNBC17776G0001</name>
</gene>
<comment type="caution">
    <text evidence="1">The sequence shown here is derived from an EMBL/GenBank/DDBJ whole genome shotgun (WGS) entry which is preliminary data.</text>
</comment>
<dbReference type="InterPro" id="IPR011330">
    <property type="entry name" value="Glyco_hydro/deAcase_b/a-brl"/>
</dbReference>
<dbReference type="GO" id="GO:0005975">
    <property type="term" value="P:carbohydrate metabolic process"/>
    <property type="evidence" value="ECO:0007669"/>
    <property type="project" value="InterPro"/>
</dbReference>
<reference evidence="1" key="1">
    <citation type="submission" date="2013-12" db="EMBL/GenBank/DDBJ databases">
        <title>A Varibaculum cambriense genome reconstructed from a premature infant gut community with otherwise low bacterial novelty that shifts toward anaerobic metabolism during the third week of life.</title>
        <authorList>
            <person name="Brown C.T."/>
            <person name="Sharon I."/>
            <person name="Thomas B.C."/>
            <person name="Castelle C.J."/>
            <person name="Morowitz M.J."/>
            <person name="Banfield J.F."/>
        </authorList>
    </citation>
    <scope>NUCLEOTIDE SEQUENCE</scope>
</reference>
<organism evidence="1">
    <name type="scientific">human gut metagenome</name>
    <dbReference type="NCBI Taxonomy" id="408170"/>
    <lineage>
        <taxon>unclassified sequences</taxon>
        <taxon>metagenomes</taxon>
        <taxon>organismal metagenomes</taxon>
    </lineage>
</organism>